<evidence type="ECO:0000313" key="2">
    <source>
        <dbReference type="EMBL" id="KAK4881308.1"/>
    </source>
</evidence>
<keyword evidence="3" id="KW-1185">Reference proteome</keyword>
<feature type="compositionally biased region" description="Basic and acidic residues" evidence="1">
    <location>
        <begin position="1"/>
        <end position="10"/>
    </location>
</feature>
<reference evidence="3" key="1">
    <citation type="submission" date="2023-01" db="EMBL/GenBank/DDBJ databases">
        <title>Key to firefly adult light organ development and bioluminescence: homeobox transcription factors regulate luciferase expression and transportation to peroxisome.</title>
        <authorList>
            <person name="Fu X."/>
        </authorList>
    </citation>
    <scope>NUCLEOTIDE SEQUENCE [LARGE SCALE GENOMIC DNA]</scope>
</reference>
<evidence type="ECO:0000313" key="3">
    <source>
        <dbReference type="Proteomes" id="UP001353858"/>
    </source>
</evidence>
<protein>
    <submittedName>
        <fullName evidence="2">Uncharacterized protein</fullName>
    </submittedName>
</protein>
<name>A0AAN7SPL4_9COLE</name>
<evidence type="ECO:0000256" key="1">
    <source>
        <dbReference type="SAM" id="MobiDB-lite"/>
    </source>
</evidence>
<feature type="region of interest" description="Disordered" evidence="1">
    <location>
        <begin position="1"/>
        <end position="57"/>
    </location>
</feature>
<proteinExistence type="predicted"/>
<gene>
    <name evidence="2" type="ORF">RN001_004627</name>
</gene>
<dbReference type="AlphaFoldDB" id="A0AAN7SPL4"/>
<feature type="region of interest" description="Disordered" evidence="1">
    <location>
        <begin position="139"/>
        <end position="161"/>
    </location>
</feature>
<dbReference type="Proteomes" id="UP001353858">
    <property type="component" value="Unassembled WGS sequence"/>
</dbReference>
<sequence>MLSRSSKREEDDAASIASSGSSDDDKEYQLPYNNISQESLKSCSHSEKESSSSENPESVSVLHDLFVEKNNFVWNAVPPHQGSLEQGMRRLKRAYITAMIGTDDGRSSNSQKVTQLSIREFKKALHDVEPMTTWESSSVRHIDSSKKITSEKSKNPNESFPELDTEAMELEEQKQYTEISGRRIVDIAHFFMSLKAVQHDGFGCSFFDIDLVGERRKGFVSIWKIMSDNNSASSADEASTNSSKKRRRNSSDWNVNKRKLARQEGREYVTIKGVTVPGKKVEPPCTCKRKCIDSLCEQDKVQILSKLYTDTSKNLQDTFLQGLMEIKPIERRRKRLTESAKQRSYYGSAIVCRKTIYRHRAKWNNKALNIKLLDTINSGTSDLSRAL</sequence>
<organism evidence="2 3">
    <name type="scientific">Aquatica leii</name>
    <dbReference type="NCBI Taxonomy" id="1421715"/>
    <lineage>
        <taxon>Eukaryota</taxon>
        <taxon>Metazoa</taxon>
        <taxon>Ecdysozoa</taxon>
        <taxon>Arthropoda</taxon>
        <taxon>Hexapoda</taxon>
        <taxon>Insecta</taxon>
        <taxon>Pterygota</taxon>
        <taxon>Neoptera</taxon>
        <taxon>Endopterygota</taxon>
        <taxon>Coleoptera</taxon>
        <taxon>Polyphaga</taxon>
        <taxon>Elateriformia</taxon>
        <taxon>Elateroidea</taxon>
        <taxon>Lampyridae</taxon>
        <taxon>Luciolinae</taxon>
        <taxon>Aquatica</taxon>
    </lineage>
</organism>
<feature type="compositionally biased region" description="Basic and acidic residues" evidence="1">
    <location>
        <begin position="139"/>
        <end position="155"/>
    </location>
</feature>
<feature type="compositionally biased region" description="Low complexity" evidence="1">
    <location>
        <begin position="231"/>
        <end position="242"/>
    </location>
</feature>
<feature type="region of interest" description="Disordered" evidence="1">
    <location>
        <begin position="231"/>
        <end position="257"/>
    </location>
</feature>
<dbReference type="EMBL" id="JARPUR010000002">
    <property type="protein sequence ID" value="KAK4881308.1"/>
    <property type="molecule type" value="Genomic_DNA"/>
</dbReference>
<accession>A0AAN7SPL4</accession>
<comment type="caution">
    <text evidence="2">The sequence shown here is derived from an EMBL/GenBank/DDBJ whole genome shotgun (WGS) entry which is preliminary data.</text>
</comment>